<accession>A0A8A1LAR6</accession>
<reference evidence="2" key="1">
    <citation type="submission" date="2021-01" db="EMBL/GenBank/DDBJ databases">
        <title>Chromosome-level genome assembly of a human fungal pathogen reveals clustering of transcriptionally co-regulated genes.</title>
        <authorList>
            <person name="Voorhies M."/>
            <person name="Cohen S."/>
            <person name="Shea T.P."/>
            <person name="Petrus S."/>
            <person name="Munoz J.F."/>
            <person name="Poplawski S."/>
            <person name="Goldman W.E."/>
            <person name="Michael T."/>
            <person name="Cuomo C.A."/>
            <person name="Sil A."/>
            <person name="Beyhan S."/>
        </authorList>
    </citation>
    <scope>NUCLEOTIDE SEQUENCE</scope>
    <source>
        <strain evidence="2">H88</strain>
    </source>
</reference>
<name>A0A8A1LAR6_AJEC8</name>
<sequence length="101" mass="11503">MVPSHVPFSCTRERLKIYQTMPGIFDQITLLNMLKWAYLNPGKPVMSWFTQVYLGKPTTTTTIKKPKKSKSPRGELISSQRAKETQQEGKSSTKAIISTRK</sequence>
<protein>
    <submittedName>
        <fullName evidence="2">Uncharacterized protein</fullName>
    </submittedName>
</protein>
<proteinExistence type="predicted"/>
<organism evidence="2 3">
    <name type="scientific">Ajellomyces capsulatus (strain H88)</name>
    <name type="common">Darling's disease fungus</name>
    <name type="synonym">Histoplasma capsulatum</name>
    <dbReference type="NCBI Taxonomy" id="544711"/>
    <lineage>
        <taxon>Eukaryota</taxon>
        <taxon>Fungi</taxon>
        <taxon>Dikarya</taxon>
        <taxon>Ascomycota</taxon>
        <taxon>Pezizomycotina</taxon>
        <taxon>Eurotiomycetes</taxon>
        <taxon>Eurotiomycetidae</taxon>
        <taxon>Onygenales</taxon>
        <taxon>Ajellomycetaceae</taxon>
        <taxon>Histoplasma</taxon>
    </lineage>
</organism>
<evidence type="ECO:0000313" key="3">
    <source>
        <dbReference type="Proteomes" id="UP000663419"/>
    </source>
</evidence>
<dbReference type="EMBL" id="CP069103">
    <property type="protein sequence ID" value="QSS50751.1"/>
    <property type="molecule type" value="Genomic_DNA"/>
</dbReference>
<dbReference type="Proteomes" id="UP000663419">
    <property type="component" value="Chromosome 2"/>
</dbReference>
<dbReference type="AlphaFoldDB" id="A0A8A1LAR6"/>
<gene>
    <name evidence="2" type="ORF">I7I53_05878</name>
</gene>
<feature type="region of interest" description="Disordered" evidence="1">
    <location>
        <begin position="60"/>
        <end position="101"/>
    </location>
</feature>
<evidence type="ECO:0000256" key="1">
    <source>
        <dbReference type="SAM" id="MobiDB-lite"/>
    </source>
</evidence>
<evidence type="ECO:0000313" key="2">
    <source>
        <dbReference type="EMBL" id="QSS50751.1"/>
    </source>
</evidence>
<feature type="compositionally biased region" description="Polar residues" evidence="1">
    <location>
        <begin position="88"/>
        <end position="101"/>
    </location>
</feature>
<dbReference type="VEuPathDB" id="FungiDB:I7I53_05878"/>